<dbReference type="GO" id="GO:0005794">
    <property type="term" value="C:Golgi apparatus"/>
    <property type="evidence" value="ECO:0007669"/>
    <property type="project" value="UniProtKB-SubCell"/>
</dbReference>
<dbReference type="EMBL" id="BT059159">
    <property type="protein sequence ID" value="ACN10872.1"/>
    <property type="molecule type" value="mRNA"/>
</dbReference>
<keyword evidence="16" id="KW-0175">Coiled coil</keyword>
<keyword evidence="6" id="KW-0963">Cytoplasm</keyword>
<dbReference type="Bgee" id="ENSSSAG00000079251">
    <property type="expression patterns" value="Expressed in midgut and 20 other cell types or tissues"/>
</dbReference>
<dbReference type="SUPFAM" id="SSF52540">
    <property type="entry name" value="P-loop containing nucleoside triphosphate hydrolases"/>
    <property type="match status" value="2"/>
</dbReference>
<evidence type="ECO:0000256" key="4">
    <source>
        <dbReference type="ARBA" id="ARBA00004555"/>
    </source>
</evidence>
<dbReference type="GO" id="GO:0005829">
    <property type="term" value="C:cytosol"/>
    <property type="evidence" value="ECO:0007669"/>
    <property type="project" value="UniProtKB-SubCell"/>
</dbReference>
<evidence type="ECO:0000256" key="8">
    <source>
        <dbReference type="ARBA" id="ARBA00022741"/>
    </source>
</evidence>
<keyword evidence="12" id="KW-0342">GTP-binding</keyword>
<dbReference type="InterPro" id="IPR027417">
    <property type="entry name" value="P-loop_NTPase"/>
</dbReference>
<protein>
    <recommendedName>
        <fullName evidence="14">GTPase IMAP family member 8</fullName>
    </recommendedName>
    <alternativeName>
        <fullName evidence="15">Immune-associated nucleotide-binding protein 9</fullName>
    </alternativeName>
</protein>
<keyword evidence="9" id="KW-0256">Endoplasmic reticulum</keyword>
<comment type="subcellular location">
    <subcellularLocation>
        <location evidence="3">Cytoplasm</location>
        <location evidence="3">Cytosol</location>
    </subcellularLocation>
    <subcellularLocation>
        <location evidence="2">Endoplasmic reticulum</location>
    </subcellularLocation>
    <subcellularLocation>
        <location evidence="4">Golgi apparatus</location>
    </subcellularLocation>
    <subcellularLocation>
        <location evidence="1">Mitochondrion</location>
    </subcellularLocation>
</comment>
<dbReference type="InterPro" id="IPR006703">
    <property type="entry name" value="G_AIG1"/>
</dbReference>
<evidence type="ECO:0000256" key="13">
    <source>
        <dbReference type="ARBA" id="ARBA00056809"/>
    </source>
</evidence>
<feature type="transmembrane region" description="Helical" evidence="18">
    <location>
        <begin position="666"/>
        <end position="685"/>
    </location>
</feature>
<dbReference type="InterPro" id="IPR045058">
    <property type="entry name" value="GIMA/IAN/Toc"/>
</dbReference>
<comment type="function">
    <text evidence="13">Exerts an anti-apoptotic effect in the immune system and is involved in responses to infections.</text>
</comment>
<evidence type="ECO:0000256" key="1">
    <source>
        <dbReference type="ARBA" id="ARBA00004173"/>
    </source>
</evidence>
<dbReference type="PaxDb" id="8030-ENSSSAP00000113846"/>
<dbReference type="PANTHER" id="PTHR10903">
    <property type="entry name" value="GTPASE, IMAP FAMILY MEMBER-RELATED"/>
    <property type="match status" value="1"/>
</dbReference>
<keyword evidence="18" id="KW-0812">Transmembrane</keyword>
<proteinExistence type="evidence at transcript level"/>
<dbReference type="PANTHER" id="PTHR10903:SF186">
    <property type="entry name" value="GTPASE IMAP FAMILY MEMBER 4-LIKE-RELATED"/>
    <property type="match status" value="1"/>
</dbReference>
<name>C0HA03_SALSA</name>
<dbReference type="Gene3D" id="3.40.50.300">
    <property type="entry name" value="P-loop containing nucleotide triphosphate hydrolases"/>
    <property type="match status" value="2"/>
</dbReference>
<evidence type="ECO:0000256" key="9">
    <source>
        <dbReference type="ARBA" id="ARBA00022824"/>
    </source>
</evidence>
<reference evidence="20" key="1">
    <citation type="submission" date="2009-02" db="EMBL/GenBank/DDBJ databases">
        <authorList>
            <consortium name="cGRASP (B.F. Koop &amp; W.S. Davidson)"/>
            <person name="Leong J."/>
            <person name="von Schalburg K."/>
            <person name="Cooper G."/>
            <person name="Moore R."/>
            <person name="Holt R."/>
            <person name="Davidson W.S."/>
            <person name="Koop B.F."/>
        </authorList>
    </citation>
    <scope>NUCLEOTIDE SEQUENCE</scope>
    <source>
        <tissue evidence="20">Brain</tissue>
    </source>
</reference>
<keyword evidence="7" id="KW-0677">Repeat</keyword>
<accession>C0HA03</accession>
<evidence type="ECO:0000256" key="18">
    <source>
        <dbReference type="SAM" id="Phobius"/>
    </source>
</evidence>
<keyword evidence="11" id="KW-0496">Mitochondrion</keyword>
<keyword evidence="8" id="KW-0547">Nucleotide-binding</keyword>
<dbReference type="KEGG" id="sasa:106613445"/>
<comment type="similarity">
    <text evidence="5">Belongs to the TRAFAC class TrmE-Era-EngA-EngB-Septin-like GTPase superfamily. AIG1/Toc34/Toc159-like paraseptin GTPase family. IAN subfamily.</text>
</comment>
<dbReference type="AlphaFoldDB" id="C0HA03"/>
<evidence type="ECO:0000256" key="3">
    <source>
        <dbReference type="ARBA" id="ARBA00004514"/>
    </source>
</evidence>
<keyword evidence="10" id="KW-0333">Golgi apparatus</keyword>
<dbReference type="GO" id="GO:0005525">
    <property type="term" value="F:GTP binding"/>
    <property type="evidence" value="ECO:0007669"/>
    <property type="project" value="UniProtKB-KW"/>
</dbReference>
<dbReference type="CDD" id="cd01852">
    <property type="entry name" value="AIG1"/>
    <property type="match status" value="1"/>
</dbReference>
<evidence type="ECO:0000256" key="11">
    <source>
        <dbReference type="ARBA" id="ARBA00023128"/>
    </source>
</evidence>
<evidence type="ECO:0000256" key="16">
    <source>
        <dbReference type="SAM" id="Coils"/>
    </source>
</evidence>
<evidence type="ECO:0000256" key="10">
    <source>
        <dbReference type="ARBA" id="ARBA00023034"/>
    </source>
</evidence>
<evidence type="ECO:0000256" key="6">
    <source>
        <dbReference type="ARBA" id="ARBA00022490"/>
    </source>
</evidence>
<feature type="domain" description="AIG1-type G" evidence="19">
    <location>
        <begin position="323"/>
        <end position="523"/>
    </location>
</feature>
<keyword evidence="18" id="KW-0472">Membrane</keyword>
<evidence type="ECO:0000259" key="19">
    <source>
        <dbReference type="PROSITE" id="PS51720"/>
    </source>
</evidence>
<dbReference type="Pfam" id="PF04548">
    <property type="entry name" value="AIG1"/>
    <property type="match status" value="2"/>
</dbReference>
<evidence type="ECO:0000256" key="15">
    <source>
        <dbReference type="ARBA" id="ARBA00077278"/>
    </source>
</evidence>
<evidence type="ECO:0000256" key="2">
    <source>
        <dbReference type="ARBA" id="ARBA00004240"/>
    </source>
</evidence>
<dbReference type="GO" id="GO:0005783">
    <property type="term" value="C:endoplasmic reticulum"/>
    <property type="evidence" value="ECO:0007669"/>
    <property type="project" value="UniProtKB-SubCell"/>
</dbReference>
<dbReference type="PROSITE" id="PS51720">
    <property type="entry name" value="G_AIG1"/>
    <property type="match status" value="2"/>
</dbReference>
<dbReference type="GO" id="GO:0005739">
    <property type="term" value="C:mitochondrion"/>
    <property type="evidence" value="ECO:0007669"/>
    <property type="project" value="UniProtKB-SubCell"/>
</dbReference>
<feature type="coiled-coil region" evidence="16">
    <location>
        <begin position="516"/>
        <end position="546"/>
    </location>
</feature>
<feature type="domain" description="AIG1-type G" evidence="19">
    <location>
        <begin position="26"/>
        <end position="225"/>
    </location>
</feature>
<gene>
    <name evidence="20" type="primary">GIMA7</name>
</gene>
<dbReference type="FunFam" id="3.40.50.300:FF:000366">
    <property type="entry name" value="GTPase, IMAP family member 2"/>
    <property type="match status" value="1"/>
</dbReference>
<reference evidence="20" key="3">
    <citation type="submission" date="2010-08" db="EMBL/GenBank/DDBJ databases">
        <authorList>
            <consortium name="cGRASP (B.F. Koop &amp; W.S. Davidson)"/>
        </authorList>
    </citation>
    <scope>NUCLEOTIDE SEQUENCE</scope>
    <source>
        <tissue evidence="20">Brain</tissue>
    </source>
</reference>
<feature type="region of interest" description="Disordered" evidence="17">
    <location>
        <begin position="1"/>
        <end position="27"/>
    </location>
</feature>
<keyword evidence="18" id="KW-1133">Transmembrane helix</keyword>
<reference evidence="20" key="2">
    <citation type="journal article" date="2010" name="BMC Genomics">
        <title>Salmo salar and Esox lucius full-length cDNA sequences reveal changes in evolutionary pressures on a post-tetraploidization genome.</title>
        <authorList>
            <person name="Leong J.S."/>
            <person name="Jantzen S.G."/>
            <person name="von Schalburg K.R."/>
            <person name="Cooper G.A."/>
            <person name="Messmer A.M."/>
            <person name="Liao N.Y."/>
            <person name="Munro S."/>
            <person name="Moore R."/>
            <person name="Holt R.A."/>
            <person name="Jones S.J."/>
            <person name="Davidson W.S."/>
            <person name="Koop B.F."/>
        </authorList>
    </citation>
    <scope>NUCLEOTIDE SEQUENCE</scope>
    <source>
        <tissue evidence="20">Brain</tissue>
    </source>
</reference>
<evidence type="ECO:0000313" key="20">
    <source>
        <dbReference type="EMBL" id="ACN10872.1"/>
    </source>
</evidence>
<sequence>MAHLSKPVEQTSKPFQQTSKPVQQTSNPLQVVLLGKTGAGKSATGNTILGHRDFVSKKSFKSVTADIEKQNVTIEGRDLVVYDTPGFCDPDRSEEQIQEKFQDVLKLTSPGPRVFLLVVKTDRLTEEEKRVISKVEDLLGESLLKQTWILFTRGDELEDQTIEEFIAESDDLTEVMRKYGGRYHVFNNKSGDPEQVKSLLEKTSICLNSTVSRNLPERRIVLLGKSGVGKSATGNTILGVGKSATGNTILGVGKSATGNTILGVGKSATGNPILGVGKSATGNTILGVGKSATGNPILGVGKSATGNPILGVGKSATGNTILGVGKSATGNTILGVGKSATGNTILGGRSFHSEQSSSSVTCNTEMKQAAVDGRDVHVVDTPGLFDTQLTAEELTEEICRSIYESSPGPHAFLIVLRVNDRFTEQEKKAIEILESVFGSGLAKHAIILFTHGDLLEGNSLEKLIGGNRDLSRLVEQCGGRYHVLNNRARGNRDQVTELMEKIDRMVEKNGGTCYTNEMFEDAARAKKEEEEKIQREEDERIQREKEWLQKEEEERIQREKEWMERERIKKETRERVNMERIEEDRMERMEKDRMERERMEKERIEKDRVERERVEKERIKKEKVEREKVFWARLEKTIIYAVIGAGLCGVGLLIGGALGAVAGCKVVAGIVAGGAAVGGVVGGVVD</sequence>
<evidence type="ECO:0000256" key="14">
    <source>
        <dbReference type="ARBA" id="ARBA00073539"/>
    </source>
</evidence>
<feature type="transmembrane region" description="Helical" evidence="18">
    <location>
        <begin position="638"/>
        <end position="660"/>
    </location>
</feature>
<evidence type="ECO:0000256" key="7">
    <source>
        <dbReference type="ARBA" id="ARBA00022737"/>
    </source>
</evidence>
<evidence type="ECO:0000256" key="5">
    <source>
        <dbReference type="ARBA" id="ARBA00008535"/>
    </source>
</evidence>
<organism evidence="20">
    <name type="scientific">Salmo salar</name>
    <name type="common">Atlantic salmon</name>
    <dbReference type="NCBI Taxonomy" id="8030"/>
    <lineage>
        <taxon>Eukaryota</taxon>
        <taxon>Metazoa</taxon>
        <taxon>Chordata</taxon>
        <taxon>Craniata</taxon>
        <taxon>Vertebrata</taxon>
        <taxon>Euteleostomi</taxon>
        <taxon>Actinopterygii</taxon>
        <taxon>Neopterygii</taxon>
        <taxon>Teleostei</taxon>
        <taxon>Protacanthopterygii</taxon>
        <taxon>Salmoniformes</taxon>
        <taxon>Salmonidae</taxon>
        <taxon>Salmoninae</taxon>
        <taxon>Salmo</taxon>
    </lineage>
</organism>
<evidence type="ECO:0000256" key="17">
    <source>
        <dbReference type="SAM" id="MobiDB-lite"/>
    </source>
</evidence>
<dbReference type="FunFam" id="3.40.50.300:FF:000536">
    <property type="entry name" value="GTPase IMAP family member 8"/>
    <property type="match status" value="1"/>
</dbReference>
<evidence type="ECO:0000256" key="12">
    <source>
        <dbReference type="ARBA" id="ARBA00023134"/>
    </source>
</evidence>
<feature type="compositionally biased region" description="Polar residues" evidence="17">
    <location>
        <begin position="8"/>
        <end position="27"/>
    </location>
</feature>